<proteinExistence type="predicted"/>
<dbReference type="KEGG" id="pya:PYCH_05450"/>
<keyword evidence="2" id="KW-1185">Reference proteome</keyword>
<sequence>MHEEDLPKTKITLATSEFVSSALDFVRSFLKEFPDEELMRELEIVEEMARRKGMLPPGGKLNAGKRSFQWFTLL</sequence>
<reference evidence="1 2" key="1">
    <citation type="journal article" date="2011" name="J. Bacteriol.">
        <title>Complete genome sequence of the obligate piezophilic hyperthermophilic archaeon Pyrococcus yayanosii CH1.</title>
        <authorList>
            <person name="Jun X."/>
            <person name="Lupeng L."/>
            <person name="Minjuan X."/>
            <person name="Oger P."/>
            <person name="Fengping W."/>
            <person name="Jebbar M."/>
            <person name="Xiang X."/>
        </authorList>
    </citation>
    <scope>NUCLEOTIDE SEQUENCE [LARGE SCALE GENOMIC DNA]</scope>
    <source>
        <strain evidence="2">CH1 / JCM 16557</strain>
    </source>
</reference>
<gene>
    <name evidence="1" type="ordered locus">PYCH_05450</name>
</gene>
<dbReference type="Proteomes" id="UP000008386">
    <property type="component" value="Chromosome"/>
</dbReference>
<dbReference type="eggNOG" id="arCOG11322">
    <property type="taxonomic scope" value="Archaea"/>
</dbReference>
<accession>F8AHU8</accession>
<evidence type="ECO:0000313" key="1">
    <source>
        <dbReference type="EMBL" id="AEH24233.1"/>
    </source>
</evidence>
<dbReference type="AlphaFoldDB" id="F8AHU8"/>
<organism evidence="1 2">
    <name type="scientific">Pyrococcus yayanosii (strain CH1 / JCM 16557)</name>
    <dbReference type="NCBI Taxonomy" id="529709"/>
    <lineage>
        <taxon>Archaea</taxon>
        <taxon>Methanobacteriati</taxon>
        <taxon>Methanobacteriota</taxon>
        <taxon>Thermococci</taxon>
        <taxon>Thermococcales</taxon>
        <taxon>Thermococcaceae</taxon>
        <taxon>Pyrococcus</taxon>
    </lineage>
</organism>
<dbReference type="RefSeq" id="WP_013905290.1">
    <property type="nucleotide sequence ID" value="NC_015680.1"/>
</dbReference>
<dbReference type="EMBL" id="CP002779">
    <property type="protein sequence ID" value="AEH24233.1"/>
    <property type="molecule type" value="Genomic_DNA"/>
</dbReference>
<dbReference type="GeneID" id="70537661"/>
<protein>
    <submittedName>
        <fullName evidence="1">Uncharacterized protein</fullName>
    </submittedName>
</protein>
<dbReference type="HOGENOM" id="CLU_2679090_0_0_2"/>
<name>F8AHU8_PYRYC</name>
<evidence type="ECO:0000313" key="2">
    <source>
        <dbReference type="Proteomes" id="UP000008386"/>
    </source>
</evidence>